<dbReference type="RefSeq" id="WP_184789710.1">
    <property type="nucleotide sequence ID" value="NZ_BONT01000058.1"/>
</dbReference>
<proteinExistence type="predicted"/>
<dbReference type="SUPFAM" id="SSF56281">
    <property type="entry name" value="Metallo-hydrolase/oxidoreductase"/>
    <property type="match status" value="1"/>
</dbReference>
<organism evidence="2 3">
    <name type="scientific">Phytomonospora endophytica</name>
    <dbReference type="NCBI Taxonomy" id="714109"/>
    <lineage>
        <taxon>Bacteria</taxon>
        <taxon>Bacillati</taxon>
        <taxon>Actinomycetota</taxon>
        <taxon>Actinomycetes</taxon>
        <taxon>Micromonosporales</taxon>
        <taxon>Micromonosporaceae</taxon>
        <taxon>Phytomonospora</taxon>
    </lineage>
</organism>
<evidence type="ECO:0000259" key="1">
    <source>
        <dbReference type="SMART" id="SM00849"/>
    </source>
</evidence>
<protein>
    <submittedName>
        <fullName evidence="2">Glyoxylase-like metal-dependent hydrolase (Beta-lactamase superfamily II)</fullName>
    </submittedName>
</protein>
<comment type="caution">
    <text evidence="2">The sequence shown here is derived from an EMBL/GenBank/DDBJ whole genome shotgun (WGS) entry which is preliminary data.</text>
</comment>
<gene>
    <name evidence="2" type="ORF">HNR73_004752</name>
</gene>
<sequence length="300" mass="33598">MTTPSSPASAAASSSPLRFGTDGVVDLDVTWHAGWPSAKHDPAPEIQSHHLNEHTVLMRQNMSVNYEAPFMFLFFGAASAVLIDTGATAEPEYFPLRRVVDEHVERWLAKHPREDYRLTVVHTHGHGDHRSGDGQFADRERTTVVGPQLPEVAAFYGFGDWPATPRELDLGGGRIVDVIPSPGHHSSAVTFYDRYTRLLLTGDSLYPGRLYVDDWAAFQASFDRLAAWSETHEISHVLGCHIEMSTDPGEDYPIGWNHQPDEAALPMTAAHIIEVQRRLREIDGKPGRHSFDEFHIWYQA</sequence>
<name>A0A841FWL6_9ACTN</name>
<keyword evidence="3" id="KW-1185">Reference proteome</keyword>
<dbReference type="AlphaFoldDB" id="A0A841FWL6"/>
<dbReference type="Proteomes" id="UP000548476">
    <property type="component" value="Unassembled WGS sequence"/>
</dbReference>
<evidence type="ECO:0000313" key="2">
    <source>
        <dbReference type="EMBL" id="MBB6036879.1"/>
    </source>
</evidence>
<feature type="domain" description="Metallo-beta-lactamase" evidence="1">
    <location>
        <begin position="68"/>
        <end position="241"/>
    </location>
</feature>
<dbReference type="Pfam" id="PF00753">
    <property type="entry name" value="Lactamase_B"/>
    <property type="match status" value="1"/>
</dbReference>
<evidence type="ECO:0000313" key="3">
    <source>
        <dbReference type="Proteomes" id="UP000548476"/>
    </source>
</evidence>
<dbReference type="InterPro" id="IPR036866">
    <property type="entry name" value="RibonucZ/Hydroxyglut_hydro"/>
</dbReference>
<dbReference type="SMART" id="SM00849">
    <property type="entry name" value="Lactamase_B"/>
    <property type="match status" value="1"/>
</dbReference>
<dbReference type="InterPro" id="IPR001279">
    <property type="entry name" value="Metallo-B-lactamas"/>
</dbReference>
<keyword evidence="2" id="KW-0378">Hydrolase</keyword>
<reference evidence="2 3" key="1">
    <citation type="submission" date="2020-08" db="EMBL/GenBank/DDBJ databases">
        <title>Genomic Encyclopedia of Type Strains, Phase IV (KMG-IV): sequencing the most valuable type-strain genomes for metagenomic binning, comparative biology and taxonomic classification.</title>
        <authorList>
            <person name="Goeker M."/>
        </authorList>
    </citation>
    <scope>NUCLEOTIDE SEQUENCE [LARGE SCALE GENOMIC DNA]</scope>
    <source>
        <strain evidence="2 3">YIM 65646</strain>
    </source>
</reference>
<dbReference type="EMBL" id="JACHGT010000010">
    <property type="protein sequence ID" value="MBB6036879.1"/>
    <property type="molecule type" value="Genomic_DNA"/>
</dbReference>
<accession>A0A841FWL6</accession>
<dbReference type="Gene3D" id="3.60.15.10">
    <property type="entry name" value="Ribonuclease Z/Hydroxyacylglutathione hydrolase-like"/>
    <property type="match status" value="1"/>
</dbReference>
<dbReference type="GO" id="GO:0016787">
    <property type="term" value="F:hydrolase activity"/>
    <property type="evidence" value="ECO:0007669"/>
    <property type="project" value="UniProtKB-KW"/>
</dbReference>